<gene>
    <name evidence="2" type="ORF">C8P68_101564</name>
</gene>
<dbReference type="EMBL" id="QAOQ01000001">
    <property type="protein sequence ID" value="PTR01330.1"/>
    <property type="molecule type" value="Genomic_DNA"/>
</dbReference>
<dbReference type="AlphaFoldDB" id="A0A2T5JFW9"/>
<feature type="compositionally biased region" description="Basic and acidic residues" evidence="1">
    <location>
        <begin position="30"/>
        <end position="53"/>
    </location>
</feature>
<reference evidence="2 3" key="1">
    <citation type="submission" date="2018-04" db="EMBL/GenBank/DDBJ databases">
        <title>Genomic Encyclopedia of Archaeal and Bacterial Type Strains, Phase II (KMG-II): from individual species to whole genera.</title>
        <authorList>
            <person name="Goeker M."/>
        </authorList>
    </citation>
    <scope>NUCLEOTIDE SEQUENCE [LARGE SCALE GENOMIC DNA]</scope>
    <source>
        <strain evidence="2 3">DSM 26809</strain>
    </source>
</reference>
<organism evidence="2 3">
    <name type="scientific">Mucilaginibacter yixingensis</name>
    <dbReference type="NCBI Taxonomy" id="1295612"/>
    <lineage>
        <taxon>Bacteria</taxon>
        <taxon>Pseudomonadati</taxon>
        <taxon>Bacteroidota</taxon>
        <taxon>Sphingobacteriia</taxon>
        <taxon>Sphingobacteriales</taxon>
        <taxon>Sphingobacteriaceae</taxon>
        <taxon>Mucilaginibacter</taxon>
    </lineage>
</organism>
<protein>
    <submittedName>
        <fullName evidence="2">Uncharacterized protein</fullName>
    </submittedName>
</protein>
<comment type="caution">
    <text evidence="2">The sequence shown here is derived from an EMBL/GenBank/DDBJ whole genome shotgun (WGS) entry which is preliminary data.</text>
</comment>
<feature type="compositionally biased region" description="Polar residues" evidence="1">
    <location>
        <begin position="1"/>
        <end position="12"/>
    </location>
</feature>
<evidence type="ECO:0000313" key="3">
    <source>
        <dbReference type="Proteomes" id="UP000244168"/>
    </source>
</evidence>
<dbReference type="OrthoDB" id="799524at2"/>
<evidence type="ECO:0000256" key="1">
    <source>
        <dbReference type="SAM" id="MobiDB-lite"/>
    </source>
</evidence>
<sequence>MENKNNAPNKDQGSNKEQREGNTNPQANNEEEKKPHLAPNRDRDYKVLHKDGSLADLHQGAEGRGALEGTVGLGM</sequence>
<accession>A0A2T5JFW9</accession>
<proteinExistence type="predicted"/>
<evidence type="ECO:0000313" key="2">
    <source>
        <dbReference type="EMBL" id="PTR01330.1"/>
    </source>
</evidence>
<feature type="region of interest" description="Disordered" evidence="1">
    <location>
        <begin position="1"/>
        <end position="75"/>
    </location>
</feature>
<keyword evidence="3" id="KW-1185">Reference proteome</keyword>
<dbReference type="RefSeq" id="WP_107826730.1">
    <property type="nucleotide sequence ID" value="NZ_CP160205.1"/>
</dbReference>
<dbReference type="Proteomes" id="UP000244168">
    <property type="component" value="Unassembled WGS sequence"/>
</dbReference>
<name>A0A2T5JFW9_9SPHI</name>